<dbReference type="PANTHER" id="PTHR30482">
    <property type="entry name" value="HIGH-AFFINITY BRANCHED-CHAIN AMINO ACID TRANSPORT SYSTEM PERMEASE"/>
    <property type="match status" value="1"/>
</dbReference>
<feature type="transmembrane region" description="Helical" evidence="6">
    <location>
        <begin position="92"/>
        <end position="110"/>
    </location>
</feature>
<dbReference type="PANTHER" id="PTHR30482:SF10">
    <property type="entry name" value="HIGH-AFFINITY BRANCHED-CHAIN AMINO ACID TRANSPORT PROTEIN BRAE"/>
    <property type="match status" value="1"/>
</dbReference>
<organism evidence="7 8">
    <name type="scientific">Streptomyces sporangiiformans</name>
    <dbReference type="NCBI Taxonomy" id="2315329"/>
    <lineage>
        <taxon>Bacteria</taxon>
        <taxon>Bacillati</taxon>
        <taxon>Actinomycetota</taxon>
        <taxon>Actinomycetes</taxon>
        <taxon>Kitasatosporales</taxon>
        <taxon>Streptomycetaceae</taxon>
        <taxon>Streptomyces</taxon>
    </lineage>
</organism>
<dbReference type="CDD" id="cd06581">
    <property type="entry name" value="TM_PBP1_LivM_like"/>
    <property type="match status" value="1"/>
</dbReference>
<proteinExistence type="predicted"/>
<evidence type="ECO:0000256" key="1">
    <source>
        <dbReference type="ARBA" id="ARBA00004651"/>
    </source>
</evidence>
<dbReference type="GO" id="GO:0015658">
    <property type="term" value="F:branched-chain amino acid transmembrane transporter activity"/>
    <property type="evidence" value="ECO:0007669"/>
    <property type="project" value="InterPro"/>
</dbReference>
<evidence type="ECO:0000313" key="8">
    <source>
        <dbReference type="Proteomes" id="UP000317378"/>
    </source>
</evidence>
<feature type="transmembrane region" description="Helical" evidence="6">
    <location>
        <begin position="38"/>
        <end position="59"/>
    </location>
</feature>
<feature type="transmembrane region" description="Helical" evidence="6">
    <location>
        <begin position="260"/>
        <end position="279"/>
    </location>
</feature>
<dbReference type="OrthoDB" id="9814461at2"/>
<feature type="transmembrane region" description="Helical" evidence="6">
    <location>
        <begin position="14"/>
        <end position="31"/>
    </location>
</feature>
<evidence type="ECO:0000256" key="3">
    <source>
        <dbReference type="ARBA" id="ARBA00022692"/>
    </source>
</evidence>
<dbReference type="InterPro" id="IPR043428">
    <property type="entry name" value="LivM-like"/>
</dbReference>
<evidence type="ECO:0000313" key="7">
    <source>
        <dbReference type="EMBL" id="TPQ22659.1"/>
    </source>
</evidence>
<gene>
    <name evidence="7" type="ORF">FGD71_008225</name>
</gene>
<evidence type="ECO:0000256" key="5">
    <source>
        <dbReference type="ARBA" id="ARBA00023136"/>
    </source>
</evidence>
<keyword evidence="4 6" id="KW-1133">Transmembrane helix</keyword>
<evidence type="ECO:0000256" key="6">
    <source>
        <dbReference type="SAM" id="Phobius"/>
    </source>
</evidence>
<evidence type="ECO:0000256" key="2">
    <source>
        <dbReference type="ARBA" id="ARBA00022475"/>
    </source>
</evidence>
<dbReference type="Pfam" id="PF02653">
    <property type="entry name" value="BPD_transp_2"/>
    <property type="match status" value="1"/>
</dbReference>
<keyword evidence="8" id="KW-1185">Reference proteome</keyword>
<dbReference type="GO" id="GO:0005886">
    <property type="term" value="C:plasma membrane"/>
    <property type="evidence" value="ECO:0007669"/>
    <property type="project" value="UniProtKB-SubCell"/>
</dbReference>
<evidence type="ECO:0000256" key="4">
    <source>
        <dbReference type="ARBA" id="ARBA00022989"/>
    </source>
</evidence>
<protein>
    <submittedName>
        <fullName evidence="7">Branched-chain amino acid ABC transporter permease</fullName>
    </submittedName>
</protein>
<dbReference type="InterPro" id="IPR001851">
    <property type="entry name" value="ABC_transp_permease"/>
</dbReference>
<dbReference type="RefSeq" id="WP_119099730.1">
    <property type="nucleotide sequence ID" value="NZ_QXMJ01000079.1"/>
</dbReference>
<feature type="transmembrane region" description="Helical" evidence="6">
    <location>
        <begin position="152"/>
        <end position="173"/>
    </location>
</feature>
<comment type="caution">
    <text evidence="7">The sequence shown here is derived from an EMBL/GenBank/DDBJ whole genome shotgun (WGS) entry which is preliminary data.</text>
</comment>
<dbReference type="Proteomes" id="UP000317378">
    <property type="component" value="Unassembled WGS sequence"/>
</dbReference>
<feature type="transmembrane region" description="Helical" evidence="6">
    <location>
        <begin position="65"/>
        <end position="85"/>
    </location>
</feature>
<keyword evidence="3 6" id="KW-0812">Transmembrane</keyword>
<keyword evidence="5 6" id="KW-0472">Membrane</keyword>
<dbReference type="EMBL" id="VCHX02000079">
    <property type="protein sequence ID" value="TPQ22659.1"/>
    <property type="molecule type" value="Genomic_DNA"/>
</dbReference>
<accession>A0A505DN88</accession>
<name>A0A505DN88_9ACTN</name>
<reference evidence="7 8" key="1">
    <citation type="submission" date="2019-06" db="EMBL/GenBank/DDBJ databases">
        <title>Streptomyces sporangiiformans sp. nov., a novel actinomycete isolated from soil in Mount Song.</title>
        <authorList>
            <person name="Han L."/>
        </authorList>
    </citation>
    <scope>NUCLEOTIDE SEQUENCE [LARGE SCALE GENOMIC DNA]</scope>
    <source>
        <strain evidence="7 8">NEAU-SSA 1</strain>
    </source>
</reference>
<feature type="transmembrane region" description="Helical" evidence="6">
    <location>
        <begin position="291"/>
        <end position="309"/>
    </location>
</feature>
<feature type="transmembrane region" description="Helical" evidence="6">
    <location>
        <begin position="205"/>
        <end position="224"/>
    </location>
</feature>
<keyword evidence="2" id="KW-1003">Cell membrane</keyword>
<comment type="subcellular location">
    <subcellularLocation>
        <location evidence="1">Cell membrane</location>
        <topology evidence="1">Multi-pass membrane protein</topology>
    </subcellularLocation>
</comment>
<sequence length="326" mass="34774">MDIIGALTGALHDGFGYLAVSFCLAAIGLNIQFGYAGLVNFGQAAFLSVGGYVMGAAIATSGVPTVLAILLAIAFTVALALILGIPTLRLRADYLAIVTIAAAEILRLVFGTSFRTYFHGKDGVTGFTAGFRSLNPLPNYDGFFLTYSREELWTVMVGWGLVIMISLLTWALMRSPWGRVLRGIREDEDAMRSLGKNVYGYKIQALILGGVVGCVGGFVGAFGAASVQADTFNLDFTFIALTMLILGGAARVLGPVVGAVMFWAILSFLGSVLTQLASYPVVAQFMNADQASTIRLMLVGLVLMLLMIYRPQGIFGDRREIALDAH</sequence>
<dbReference type="AlphaFoldDB" id="A0A505DN88"/>
<feature type="transmembrane region" description="Helical" evidence="6">
    <location>
        <begin position="236"/>
        <end position="253"/>
    </location>
</feature>